<protein>
    <submittedName>
        <fullName evidence="3">Uncharacterized protein</fullName>
    </submittedName>
</protein>
<feature type="compositionally biased region" description="Basic and acidic residues" evidence="1">
    <location>
        <begin position="1"/>
        <end position="38"/>
    </location>
</feature>
<feature type="compositionally biased region" description="Basic and acidic residues" evidence="1">
    <location>
        <begin position="80"/>
        <end position="99"/>
    </location>
</feature>
<keyword evidence="2" id="KW-0472">Membrane</keyword>
<gene>
    <name evidence="3" type="ORF">DBRI00130_LOCUS28613</name>
</gene>
<sequence>MMQETSEREVIDNEEKVSNEESRSSEKDSETSEARESNEDGNSGLVDEENLLVESDEESRAMENAGERDNEENSAGVYNEESRSSERDSETREVRESSQDRNSGLSDEENLLVESDEASRAAENTGERDSMQTIALTDRSVDLRLIAREIQEDFPHDFYSEHLPTLKDLIHVGPKRDTRYESRDWVEIRGPDMLWRLAQLTRVVKIEENEGENTETTFRFDARSQRDILEKDIRAPEEGLRCVFGSRPWVWQQWACLKLENALRFQDGHGHDFMLFDVKKYVADLWDMWLNHPSNTEFKQIFQDDRVGDVGRSELLDHIMKPFELIDEMKNGEGDWDFSEDGDISVYTYLSFLGSGWVVASAIAGIQIAVPILILRTTTFRRSDFINDILDFFTVSNVENLDDLDNIQGVVIAVLILYLFRIIPENFCSFFRVVGPSRSVYSRIRSFREQVWLQQEDRVGQIIGYKADTAMNTLYIVAVYAMNIYIIINSDDALDIILNSLAFEFILSLDEEVVTSSWYDPRRRWLIAGSIEVVLQYTLELRLLKSAKTFCEKYDITVDKMNQAKIKLDETENFIHDPERAKKDTTDKKFMTAEEEKNFHFANVAKQRNLQNAIAEFQKPAVYFDPAYYYFATKILRTRFGGMFNRYQSYRSWSRWEEILFISDVPELSGVFGTDGVRVSDDLDLVKHTTEKPFANISSISSECNIGTTLFIRRGLEILSLRYLVNEIKKSWSFKDHFRLLIKPTLDFFTLWLAYVAQVLFPIYIVVVLIVVVVTTIQTRDLSETAEL</sequence>
<reference evidence="3" key="1">
    <citation type="submission" date="2021-01" db="EMBL/GenBank/DDBJ databases">
        <authorList>
            <person name="Corre E."/>
            <person name="Pelletier E."/>
            <person name="Niang G."/>
            <person name="Scheremetjew M."/>
            <person name="Finn R."/>
            <person name="Kale V."/>
            <person name="Holt S."/>
            <person name="Cochrane G."/>
            <person name="Meng A."/>
            <person name="Brown T."/>
            <person name="Cohen L."/>
        </authorList>
    </citation>
    <scope>NUCLEOTIDE SEQUENCE</scope>
    <source>
        <strain evidence="3">GSO104</strain>
    </source>
</reference>
<feature type="compositionally biased region" description="Basic and acidic residues" evidence="1">
    <location>
        <begin position="58"/>
        <end position="68"/>
    </location>
</feature>
<evidence type="ECO:0000313" key="3">
    <source>
        <dbReference type="EMBL" id="CAE4633284.1"/>
    </source>
</evidence>
<keyword evidence="2" id="KW-0812">Transmembrane</keyword>
<feature type="region of interest" description="Disordered" evidence="1">
    <location>
        <begin position="1"/>
        <end position="133"/>
    </location>
</feature>
<evidence type="ECO:0000256" key="2">
    <source>
        <dbReference type="SAM" id="Phobius"/>
    </source>
</evidence>
<name>A0A7S4S3L2_9STRA</name>
<dbReference type="AlphaFoldDB" id="A0A7S4S3L2"/>
<dbReference type="EMBL" id="HBNS01036630">
    <property type="protein sequence ID" value="CAE4633284.1"/>
    <property type="molecule type" value="Transcribed_RNA"/>
</dbReference>
<feature type="compositionally biased region" description="Basic and acidic residues" evidence="1">
    <location>
        <begin position="117"/>
        <end position="130"/>
    </location>
</feature>
<accession>A0A7S4S3L2</accession>
<feature type="transmembrane region" description="Helical" evidence="2">
    <location>
        <begin position="349"/>
        <end position="375"/>
    </location>
</feature>
<evidence type="ECO:0000256" key="1">
    <source>
        <dbReference type="SAM" id="MobiDB-lite"/>
    </source>
</evidence>
<feature type="transmembrane region" description="Helical" evidence="2">
    <location>
        <begin position="749"/>
        <end position="774"/>
    </location>
</feature>
<feature type="compositionally biased region" description="Acidic residues" evidence="1">
    <location>
        <begin position="46"/>
        <end position="57"/>
    </location>
</feature>
<organism evidence="3">
    <name type="scientific">Ditylum brightwellii</name>
    <dbReference type="NCBI Taxonomy" id="49249"/>
    <lineage>
        <taxon>Eukaryota</taxon>
        <taxon>Sar</taxon>
        <taxon>Stramenopiles</taxon>
        <taxon>Ochrophyta</taxon>
        <taxon>Bacillariophyta</taxon>
        <taxon>Mediophyceae</taxon>
        <taxon>Lithodesmiophycidae</taxon>
        <taxon>Lithodesmiales</taxon>
        <taxon>Lithodesmiaceae</taxon>
        <taxon>Ditylum</taxon>
    </lineage>
</organism>
<keyword evidence="2" id="KW-1133">Transmembrane helix</keyword>
<proteinExistence type="predicted"/>
<feature type="compositionally biased region" description="Acidic residues" evidence="1">
    <location>
        <begin position="106"/>
        <end position="116"/>
    </location>
</feature>